<accession>A0ABT2IGD7</accession>
<name>A0ABT2IGD7_9FLAO</name>
<dbReference type="RefSeq" id="WP_259828810.1">
    <property type="nucleotide sequence ID" value="NZ_JANZQH010000003.1"/>
</dbReference>
<evidence type="ECO:0000313" key="2">
    <source>
        <dbReference type="EMBL" id="MCT2407676.1"/>
    </source>
</evidence>
<dbReference type="InterPro" id="IPR046020">
    <property type="entry name" value="DUF5977"/>
</dbReference>
<gene>
    <name evidence="2" type="ORF">NZD88_09020</name>
</gene>
<reference evidence="2" key="1">
    <citation type="submission" date="2022-08" db="EMBL/GenBank/DDBJ databases">
        <title>Chryseobacterium antibioticum,isolated from the rhizosphere soil of Pyrola in Tibet.</title>
        <authorList>
            <person name="Kan Y."/>
        </authorList>
    </citation>
    <scope>NUCLEOTIDE SEQUENCE</scope>
    <source>
        <strain evidence="2">Pc2-12</strain>
    </source>
</reference>
<keyword evidence="3" id="KW-1185">Reference proteome</keyword>
<dbReference type="Pfam" id="PF19404">
    <property type="entry name" value="DUF5977"/>
    <property type="match status" value="1"/>
</dbReference>
<dbReference type="EMBL" id="JANZQH010000003">
    <property type="protein sequence ID" value="MCT2407676.1"/>
    <property type="molecule type" value="Genomic_DNA"/>
</dbReference>
<protein>
    <submittedName>
        <fullName evidence="2">DUF5977 domain-containing protein</fullName>
    </submittedName>
</protein>
<proteinExistence type="predicted"/>
<feature type="domain" description="DUF5977" evidence="1">
    <location>
        <begin position="942"/>
        <end position="1006"/>
    </location>
</feature>
<organism evidence="2 3">
    <name type="scientific">Chryseobacterium pyrolae</name>
    <dbReference type="NCBI Taxonomy" id="2987481"/>
    <lineage>
        <taxon>Bacteria</taxon>
        <taxon>Pseudomonadati</taxon>
        <taxon>Bacteroidota</taxon>
        <taxon>Flavobacteriia</taxon>
        <taxon>Flavobacteriales</taxon>
        <taxon>Weeksellaceae</taxon>
        <taxon>Chryseobacterium group</taxon>
        <taxon>Chryseobacterium</taxon>
    </lineage>
</organism>
<dbReference type="Proteomes" id="UP001142057">
    <property type="component" value="Unassembled WGS sequence"/>
</dbReference>
<comment type="caution">
    <text evidence="2">The sequence shown here is derived from an EMBL/GenBank/DDBJ whole genome shotgun (WGS) entry which is preliminary data.</text>
</comment>
<evidence type="ECO:0000259" key="1">
    <source>
        <dbReference type="Pfam" id="PF19404"/>
    </source>
</evidence>
<evidence type="ECO:0000313" key="3">
    <source>
        <dbReference type="Proteomes" id="UP001142057"/>
    </source>
</evidence>
<sequence>MKNYMYKVLMAIIMLFSANYKGQNEPIGLQKNDYLSNSDVNVHNGIPDISLPLFNIPALSNINIGISISYSAEGVSAHKMISDVGKGWGLQYGGSIFKNNLKNVNDYLSSDTTNESSSEIYYYSFLGKSGRFYIGKDQITNELIAVQLQPSNNKIIITKNSATTNKVSSFTIIDENGNSYLFDKINIDKFHFGYRNTQQELPSNTKVGNSAFLLSTITNNKNQQIATFEYDTTTELVSQFIGTVQENKIKKINVNGHGSIEFKYSPNPNPHSVQNKGNADWYRMDKLILRDKNNNIINQYAFLGDGTFLNNLQSLDKDNHVLSNHTFEYNKALGGSPDNFDAFGYVNIYDPCSLDEGVLISPSGTNPKTANLNSLKTINLPTGGRIEYEFESNSIEEGNAASNDFCTAGACYDYYDLDKVYTLNFDTNDPSINYDLNLPSGYKGNLYVKYSYSLYPYPPSKPGVSNEIQYDLLQSDGSVSHSSDYINSMSTYPCPSIKVFPYSGSKVFLSGARQGYGKLEFYRIKEARKHNNKLGYGLRIKSIKNYDAESVVPSKWVEYEYNKFSDPLTTSGESIDEDLGLLADYFQENISNRIIGYSNIKVINKLDQTYVKYIFYNSDEIVNLSGLTYSFINFSGYLTRAGLMKKKEVYGNNNDLIQESEFSYQPEILTFSNIKYDGQPIKKIFIKKETKTIKDKIDGVFLTNTLENQYESLYNNVISRKQVSYDGSVIESNFKYANEKNIQKLLNANIVSTPLETQVKNDGTVVSKSEVKLDDQSTLYPTSALIYNIQNQNSSKKITFNNYDDKGNLRETGAESGIPTVTIWGYHQTQAIAKIVGATYTDIANLSSVTAAVSASNADDDDSSNEAALILALDNMRKDNALKNYQIETYTYDPLVGITSKTSANGFREIHVYDSFHRISQILDKDGKILKTYDYHYSPTIYTNDEMGNDYVTNNCSIGYLSNKYTYLVPAKKYFSLVSQDDANQKALQDIQANGQNTANQNAGCTPLSCTISKGYDIAVLNSASLTMPSTSSFRLQINFPYDSSLSWAIGQTVGKINGNCIGAITGTMSFAGRTFTYGNWKITIYPNGNVFAKLTTGSSSLPNGTIVNFDITFPAIL</sequence>